<keyword evidence="4" id="KW-1133">Transmembrane helix</keyword>
<dbReference type="GO" id="GO:0016491">
    <property type="term" value="F:oxidoreductase activity"/>
    <property type="evidence" value="ECO:0007669"/>
    <property type="project" value="InterPro"/>
</dbReference>
<organism evidence="8 9">
    <name type="scientific">Volvox africanus</name>
    <dbReference type="NCBI Taxonomy" id="51714"/>
    <lineage>
        <taxon>Eukaryota</taxon>
        <taxon>Viridiplantae</taxon>
        <taxon>Chlorophyta</taxon>
        <taxon>core chlorophytes</taxon>
        <taxon>Chlorophyceae</taxon>
        <taxon>CS clade</taxon>
        <taxon>Chlamydomonadales</taxon>
        <taxon>Volvocaceae</taxon>
        <taxon>Volvox</taxon>
    </lineage>
</organism>
<dbReference type="GO" id="GO:0008610">
    <property type="term" value="P:lipid biosynthetic process"/>
    <property type="evidence" value="ECO:0007669"/>
    <property type="project" value="InterPro"/>
</dbReference>
<comment type="similarity">
    <text evidence="2">Belongs to the sterol desaturase family.</text>
</comment>
<evidence type="ECO:0000313" key="9">
    <source>
        <dbReference type="Proteomes" id="UP000747399"/>
    </source>
</evidence>
<evidence type="ECO:0000256" key="5">
    <source>
        <dbReference type="ARBA" id="ARBA00023136"/>
    </source>
</evidence>
<reference evidence="8" key="1">
    <citation type="journal article" date="2021" name="Proc. Natl. Acad. Sci. U.S.A.">
        <title>Three genomes in the algal genus Volvox reveal the fate of a haploid sex-determining region after a transition to homothallism.</title>
        <authorList>
            <person name="Yamamoto K."/>
            <person name="Hamaji T."/>
            <person name="Kawai-Toyooka H."/>
            <person name="Matsuzaki R."/>
            <person name="Takahashi F."/>
            <person name="Nishimura Y."/>
            <person name="Kawachi M."/>
            <person name="Noguchi H."/>
            <person name="Minakuchi Y."/>
            <person name="Umen J.G."/>
            <person name="Toyoda A."/>
            <person name="Nozaki H."/>
        </authorList>
    </citation>
    <scope>NUCLEOTIDE SEQUENCE</scope>
    <source>
        <strain evidence="8">NIES-3780</strain>
    </source>
</reference>
<name>A0A8J4EV69_9CHLO</name>
<evidence type="ECO:0000259" key="7">
    <source>
        <dbReference type="Pfam" id="PF04116"/>
    </source>
</evidence>
<feature type="region of interest" description="Disordered" evidence="6">
    <location>
        <begin position="267"/>
        <end position="302"/>
    </location>
</feature>
<dbReference type="EMBL" id="BNCO01000004">
    <property type="protein sequence ID" value="GIL46935.1"/>
    <property type="molecule type" value="Genomic_DNA"/>
</dbReference>
<comment type="caution">
    <text evidence="8">The sequence shown here is derived from an EMBL/GenBank/DDBJ whole genome shotgun (WGS) entry which is preliminary data.</text>
</comment>
<keyword evidence="9" id="KW-1185">Reference proteome</keyword>
<evidence type="ECO:0000256" key="6">
    <source>
        <dbReference type="SAM" id="MobiDB-lite"/>
    </source>
</evidence>
<protein>
    <recommendedName>
        <fullName evidence="7">Fatty acid hydroxylase domain-containing protein</fullName>
    </recommendedName>
</protein>
<evidence type="ECO:0000256" key="4">
    <source>
        <dbReference type="ARBA" id="ARBA00022989"/>
    </source>
</evidence>
<dbReference type="InterPro" id="IPR006694">
    <property type="entry name" value="Fatty_acid_hydroxylase"/>
</dbReference>
<keyword evidence="3" id="KW-0812">Transmembrane</keyword>
<evidence type="ECO:0000256" key="3">
    <source>
        <dbReference type="ARBA" id="ARBA00022692"/>
    </source>
</evidence>
<dbReference type="PANTHER" id="PTHR11863">
    <property type="entry name" value="STEROL DESATURASE"/>
    <property type="match status" value="1"/>
</dbReference>
<dbReference type="Proteomes" id="UP000747399">
    <property type="component" value="Unassembled WGS sequence"/>
</dbReference>
<dbReference type="GO" id="GO:0016020">
    <property type="term" value="C:membrane"/>
    <property type="evidence" value="ECO:0007669"/>
    <property type="project" value="UniProtKB-SubCell"/>
</dbReference>
<sequence length="302" mass="34350">MDLSALWTQAVHVFSDRLRPGNPEFGLVVYLPIAYWLAAGFYELLDWMRLPFTEKYKLNRREPGRGNMITHQHVIFRVLLQQVIQTALTVAVMILDPDMCGRCADSTKNPIQRISRFILGMYVMDTWQYWIHRIMHTSTFLYKHLHSVHHSLMIPYASGALYNSILEGLLLDSLGGVVTHYVAGLDCDTATCLYIFANIKTVADHSNYRGPVNPLHGLFPNCAAYHDIHHDVRGIKMNFSQPFFTHWDWLLSTFLDPAGMHFTVEEQAKKQEGRLHKQAAQEPTGLPSPATGGKGAESKKAR</sequence>
<evidence type="ECO:0000256" key="1">
    <source>
        <dbReference type="ARBA" id="ARBA00004370"/>
    </source>
</evidence>
<keyword evidence="5" id="KW-0472">Membrane</keyword>
<proteinExistence type="inferred from homology"/>
<dbReference type="InterPro" id="IPR050307">
    <property type="entry name" value="Sterol_Desaturase_Related"/>
</dbReference>
<dbReference type="Pfam" id="PF04116">
    <property type="entry name" value="FA_hydroxylase"/>
    <property type="match status" value="1"/>
</dbReference>
<feature type="domain" description="Fatty acid hydroxylase" evidence="7">
    <location>
        <begin position="117"/>
        <end position="253"/>
    </location>
</feature>
<dbReference type="AlphaFoldDB" id="A0A8J4EV69"/>
<accession>A0A8J4EV69</accession>
<evidence type="ECO:0000313" key="8">
    <source>
        <dbReference type="EMBL" id="GIL46935.1"/>
    </source>
</evidence>
<evidence type="ECO:0000256" key="2">
    <source>
        <dbReference type="ARBA" id="ARBA00009324"/>
    </source>
</evidence>
<dbReference type="GO" id="GO:0005506">
    <property type="term" value="F:iron ion binding"/>
    <property type="evidence" value="ECO:0007669"/>
    <property type="project" value="InterPro"/>
</dbReference>
<gene>
    <name evidence="8" type="ORF">Vafri_3804</name>
</gene>
<comment type="subcellular location">
    <subcellularLocation>
        <location evidence="1">Membrane</location>
    </subcellularLocation>
</comment>